<dbReference type="Proteomes" id="UP001295444">
    <property type="component" value="Chromosome 03"/>
</dbReference>
<dbReference type="EMBL" id="OW240914">
    <property type="protein sequence ID" value="CAH2275875.1"/>
    <property type="molecule type" value="Genomic_DNA"/>
</dbReference>
<organism evidence="2 3">
    <name type="scientific">Pelobates cultripes</name>
    <name type="common">Western spadefoot toad</name>
    <dbReference type="NCBI Taxonomy" id="61616"/>
    <lineage>
        <taxon>Eukaryota</taxon>
        <taxon>Metazoa</taxon>
        <taxon>Chordata</taxon>
        <taxon>Craniata</taxon>
        <taxon>Vertebrata</taxon>
        <taxon>Euteleostomi</taxon>
        <taxon>Amphibia</taxon>
        <taxon>Batrachia</taxon>
        <taxon>Anura</taxon>
        <taxon>Pelobatoidea</taxon>
        <taxon>Pelobatidae</taxon>
        <taxon>Pelobates</taxon>
    </lineage>
</organism>
<proteinExistence type="predicted"/>
<sequence>MDGFLQSQRGTGGEAENLRSAPPSPASTSGTESSALDWIGEELRSTATSMATKTNLLTLTTTIQDALRAEMAVIRMHVSAQAGRIQTLEHSLEAQSTRISAMDAAINRQGELLLSMRHHMEDLDNWGRRCNIWVRGVLEANRGENAEEILSGLFKSLLQNEAPQ</sequence>
<name>A0AAD1W032_PELCU</name>
<protein>
    <submittedName>
        <fullName evidence="2">Uncharacterized protein</fullName>
    </submittedName>
</protein>
<accession>A0AAD1W032</accession>
<feature type="region of interest" description="Disordered" evidence="1">
    <location>
        <begin position="1"/>
        <end position="33"/>
    </location>
</feature>
<dbReference type="AlphaFoldDB" id="A0AAD1W032"/>
<evidence type="ECO:0000256" key="1">
    <source>
        <dbReference type="SAM" id="MobiDB-lite"/>
    </source>
</evidence>
<evidence type="ECO:0000313" key="3">
    <source>
        <dbReference type="Proteomes" id="UP001295444"/>
    </source>
</evidence>
<keyword evidence="3" id="KW-1185">Reference proteome</keyword>
<evidence type="ECO:0000313" key="2">
    <source>
        <dbReference type="EMBL" id="CAH2275875.1"/>
    </source>
</evidence>
<reference evidence="2" key="1">
    <citation type="submission" date="2022-03" db="EMBL/GenBank/DDBJ databases">
        <authorList>
            <person name="Alioto T."/>
            <person name="Alioto T."/>
            <person name="Gomez Garrido J."/>
        </authorList>
    </citation>
    <scope>NUCLEOTIDE SEQUENCE</scope>
</reference>
<gene>
    <name evidence="2" type="ORF">PECUL_23A061774</name>
</gene>